<dbReference type="AlphaFoldDB" id="A0A8S1JTH7"/>
<reference evidence="1" key="1">
    <citation type="submission" date="2021-01" db="EMBL/GenBank/DDBJ databases">
        <authorList>
            <consortium name="Genoscope - CEA"/>
            <person name="William W."/>
        </authorList>
    </citation>
    <scope>NUCLEOTIDE SEQUENCE</scope>
</reference>
<comment type="caution">
    <text evidence="1">The sequence shown here is derived from an EMBL/GenBank/DDBJ whole genome shotgun (WGS) entry which is preliminary data.</text>
</comment>
<dbReference type="OMA" id="KNELNCM"/>
<organism evidence="1 2">
    <name type="scientific">Paramecium primaurelia</name>
    <dbReference type="NCBI Taxonomy" id="5886"/>
    <lineage>
        <taxon>Eukaryota</taxon>
        <taxon>Sar</taxon>
        <taxon>Alveolata</taxon>
        <taxon>Ciliophora</taxon>
        <taxon>Intramacronucleata</taxon>
        <taxon>Oligohymenophorea</taxon>
        <taxon>Peniculida</taxon>
        <taxon>Parameciidae</taxon>
        <taxon>Paramecium</taxon>
    </lineage>
</organism>
<name>A0A8S1JTH7_PARPR</name>
<dbReference type="Proteomes" id="UP000688137">
    <property type="component" value="Unassembled WGS sequence"/>
</dbReference>
<protein>
    <submittedName>
        <fullName evidence="1">Uncharacterized protein</fullName>
    </submittedName>
</protein>
<evidence type="ECO:0000313" key="2">
    <source>
        <dbReference type="Proteomes" id="UP000688137"/>
    </source>
</evidence>
<keyword evidence="2" id="KW-1185">Reference proteome</keyword>
<gene>
    <name evidence="1" type="ORF">PPRIM_AZ9-3.1.T0100144</name>
</gene>
<sequence>MQKVNIAAFTDDKAFINQLDKEVKRHEKEYYKQDKPNIENRILTTNKKNSKQFYSFSILHKNNVVVKDHKKIILKTFHNNTKISDINQDQFNDIPLSERLTRRSNIVQRNCYFGLNTQTQYTQRSELKSINEEIIQSGLFKTQRNNKMDVIQERINICKDYLNKEQQRLKMVEEQIEKNQFILEELAQELEIVNSNKAIFNSIKNLDQQVYKNELNFINYRKVTQELYEFIQQTQIKHFQKQQELIYPFIESFKNELNCMLIEYESQIKRNQVK</sequence>
<evidence type="ECO:0000313" key="1">
    <source>
        <dbReference type="EMBL" id="CAD8046022.1"/>
    </source>
</evidence>
<dbReference type="EMBL" id="CAJJDM010000007">
    <property type="protein sequence ID" value="CAD8046022.1"/>
    <property type="molecule type" value="Genomic_DNA"/>
</dbReference>
<accession>A0A8S1JTH7</accession>
<proteinExistence type="predicted"/>